<dbReference type="EMBL" id="GBXM01072384">
    <property type="protein sequence ID" value="JAH36193.1"/>
    <property type="molecule type" value="Transcribed_RNA"/>
</dbReference>
<organism evidence="1">
    <name type="scientific">Anguilla anguilla</name>
    <name type="common">European freshwater eel</name>
    <name type="synonym">Muraena anguilla</name>
    <dbReference type="NCBI Taxonomy" id="7936"/>
    <lineage>
        <taxon>Eukaryota</taxon>
        <taxon>Metazoa</taxon>
        <taxon>Chordata</taxon>
        <taxon>Craniata</taxon>
        <taxon>Vertebrata</taxon>
        <taxon>Euteleostomi</taxon>
        <taxon>Actinopterygii</taxon>
        <taxon>Neopterygii</taxon>
        <taxon>Teleostei</taxon>
        <taxon>Anguilliformes</taxon>
        <taxon>Anguillidae</taxon>
        <taxon>Anguilla</taxon>
    </lineage>
</organism>
<dbReference type="EMBL" id="GBXM01062908">
    <property type="protein sequence ID" value="JAH45669.1"/>
    <property type="molecule type" value="Transcribed_RNA"/>
</dbReference>
<protein>
    <submittedName>
        <fullName evidence="1">Uncharacterized protein</fullName>
    </submittedName>
</protein>
<name>A0A0E9S6L4_ANGAN</name>
<sequence>MKTNKLQTKWPFQRVGGDWAEVGNKKHGADLPSDTLLKELRPLVTDSSAHLHTSTR</sequence>
<accession>A0A0E9S6L4</accession>
<evidence type="ECO:0000313" key="1">
    <source>
        <dbReference type="EMBL" id="JAH36193.1"/>
    </source>
</evidence>
<reference evidence="1" key="1">
    <citation type="submission" date="2014-11" db="EMBL/GenBank/DDBJ databases">
        <authorList>
            <person name="Amaro Gonzalez C."/>
        </authorList>
    </citation>
    <scope>NUCLEOTIDE SEQUENCE</scope>
</reference>
<dbReference type="AlphaFoldDB" id="A0A0E9S6L4"/>
<proteinExistence type="predicted"/>
<reference evidence="1" key="2">
    <citation type="journal article" date="2015" name="Fish Shellfish Immunol.">
        <title>Early steps in the European eel (Anguilla anguilla)-Vibrio vulnificus interaction in the gills: Role of the RtxA13 toxin.</title>
        <authorList>
            <person name="Callol A."/>
            <person name="Pajuelo D."/>
            <person name="Ebbesson L."/>
            <person name="Teles M."/>
            <person name="MacKenzie S."/>
            <person name="Amaro C."/>
        </authorList>
    </citation>
    <scope>NUCLEOTIDE SEQUENCE</scope>
</reference>